<comment type="similarity">
    <text evidence="1">Belongs to the RelE toxin family.</text>
</comment>
<dbReference type="InterPro" id="IPR007712">
    <property type="entry name" value="RelE/ParE_toxin"/>
</dbReference>
<dbReference type="EMBL" id="BMTF01000026">
    <property type="protein sequence ID" value="GGV94112.1"/>
    <property type="molecule type" value="Genomic_DNA"/>
</dbReference>
<dbReference type="SUPFAM" id="SSF143011">
    <property type="entry name" value="RelE-like"/>
    <property type="match status" value="1"/>
</dbReference>
<keyword evidence="2" id="KW-1277">Toxin-antitoxin system</keyword>
<gene>
    <name evidence="3" type="ORF">GCM10015535_58760</name>
</gene>
<evidence type="ECO:0000313" key="4">
    <source>
        <dbReference type="Proteomes" id="UP000660675"/>
    </source>
</evidence>
<keyword evidence="4" id="KW-1185">Reference proteome</keyword>
<dbReference type="Proteomes" id="UP000660675">
    <property type="component" value="Unassembled WGS sequence"/>
</dbReference>
<evidence type="ECO:0000256" key="1">
    <source>
        <dbReference type="ARBA" id="ARBA00006226"/>
    </source>
</evidence>
<dbReference type="RefSeq" id="WP_189547282.1">
    <property type="nucleotide sequence ID" value="NZ_BMTF01000026.1"/>
</dbReference>
<dbReference type="InterPro" id="IPR035093">
    <property type="entry name" value="RelE/ParE_toxin_dom_sf"/>
</dbReference>
<dbReference type="NCBIfam" id="TIGR02385">
    <property type="entry name" value="RelE_StbE"/>
    <property type="match status" value="1"/>
</dbReference>
<comment type="caution">
    <text evidence="3">The sequence shown here is derived from an EMBL/GenBank/DDBJ whole genome shotgun (WGS) entry which is preliminary data.</text>
</comment>
<dbReference type="PANTHER" id="PTHR35601">
    <property type="entry name" value="TOXIN RELE"/>
    <property type="match status" value="1"/>
</dbReference>
<organism evidence="3 4">
    <name type="scientific">Streptomyces gelaticus</name>
    <dbReference type="NCBI Taxonomy" id="285446"/>
    <lineage>
        <taxon>Bacteria</taxon>
        <taxon>Bacillati</taxon>
        <taxon>Actinomycetota</taxon>
        <taxon>Actinomycetes</taxon>
        <taxon>Kitasatosporales</taxon>
        <taxon>Streptomycetaceae</taxon>
        <taxon>Streptomyces</taxon>
    </lineage>
</organism>
<dbReference type="Gene3D" id="3.30.2310.20">
    <property type="entry name" value="RelE-like"/>
    <property type="match status" value="1"/>
</dbReference>
<name>A0ABQ2W683_9ACTN</name>
<evidence type="ECO:0000256" key="2">
    <source>
        <dbReference type="ARBA" id="ARBA00022649"/>
    </source>
</evidence>
<proteinExistence type="inferred from homology"/>
<accession>A0ABQ2W683</accession>
<protein>
    <submittedName>
        <fullName evidence="3">Cytotoxic translational repressor of toxin-antitoxin stability system</fullName>
    </submittedName>
</protein>
<evidence type="ECO:0000313" key="3">
    <source>
        <dbReference type="EMBL" id="GGV94112.1"/>
    </source>
</evidence>
<sequence>MGHVTRFTSHAQRDLLKIPRQDAPRILIRLSELQKALDTGDVAAFDVKALQGHADRWRLRIGDYRAVYTIEDGRLILWVLTVGQRREVYRGR</sequence>
<dbReference type="PANTHER" id="PTHR35601:SF1">
    <property type="entry name" value="TOXIN RELE"/>
    <property type="match status" value="1"/>
</dbReference>
<dbReference type="Pfam" id="PF05016">
    <property type="entry name" value="ParE_toxin"/>
    <property type="match status" value="1"/>
</dbReference>
<reference evidence="4" key="1">
    <citation type="journal article" date="2019" name="Int. J. Syst. Evol. Microbiol.">
        <title>The Global Catalogue of Microorganisms (GCM) 10K type strain sequencing project: providing services to taxonomists for standard genome sequencing and annotation.</title>
        <authorList>
            <consortium name="The Broad Institute Genomics Platform"/>
            <consortium name="The Broad Institute Genome Sequencing Center for Infectious Disease"/>
            <person name="Wu L."/>
            <person name="Ma J."/>
        </authorList>
    </citation>
    <scope>NUCLEOTIDE SEQUENCE [LARGE SCALE GENOMIC DNA]</scope>
    <source>
        <strain evidence="4">JCM 4376</strain>
    </source>
</reference>